<keyword evidence="2" id="KW-1185">Reference proteome</keyword>
<evidence type="ECO:0000313" key="1">
    <source>
        <dbReference type="EMBL" id="PWN47085.1"/>
    </source>
</evidence>
<dbReference type="EMBL" id="KZ820553">
    <property type="protein sequence ID" value="PWN47085.1"/>
    <property type="molecule type" value="Genomic_DNA"/>
</dbReference>
<gene>
    <name evidence="1" type="ORF">IE53DRAFT_272385</name>
</gene>
<evidence type="ECO:0000313" key="2">
    <source>
        <dbReference type="Proteomes" id="UP000245626"/>
    </source>
</evidence>
<accession>A0ACD0NMU9</accession>
<name>A0ACD0NMU9_9BASI</name>
<proteinExistence type="predicted"/>
<dbReference type="Proteomes" id="UP000245626">
    <property type="component" value="Unassembled WGS sequence"/>
</dbReference>
<protein>
    <submittedName>
        <fullName evidence="1">Uncharacterized protein</fullName>
    </submittedName>
</protein>
<sequence length="292" mass="29889">MSLLPVKNLSNSISFYESVLDFTLVSRHENAQAILISGGGRKSDGSGDGPNWNPGGAAICLRSLDHAPAAPPGSGLSRGGSISRNGNLGRSQSIKRPARTPPLLETSPEAAISEPAPDTAAQSPASKQAPDSPSSKTTSEGANLGVVSSSTSGAVVASGCNASSAAASATSAKPKPAAPPPPPPRSGTFTLSGISVLLEHAGPLEGFLTGMEAKMDRWGAGSRNSVASCNDVSRQESRKGDGARVLGGVEKKPWGSQELHVSDPDGHRLIFTAPLESPVYTEFEQPTSYLKL</sequence>
<organism evidence="1 2">
    <name type="scientific">Violaceomyces palustris</name>
    <dbReference type="NCBI Taxonomy" id="1673888"/>
    <lineage>
        <taxon>Eukaryota</taxon>
        <taxon>Fungi</taxon>
        <taxon>Dikarya</taxon>
        <taxon>Basidiomycota</taxon>
        <taxon>Ustilaginomycotina</taxon>
        <taxon>Ustilaginomycetes</taxon>
        <taxon>Violaceomycetales</taxon>
        <taxon>Violaceomycetaceae</taxon>
        <taxon>Violaceomyces</taxon>
    </lineage>
</organism>
<reference evidence="1 2" key="1">
    <citation type="journal article" date="2018" name="Mol. Biol. Evol.">
        <title>Broad Genomic Sampling Reveals a Smut Pathogenic Ancestry of the Fungal Clade Ustilaginomycotina.</title>
        <authorList>
            <person name="Kijpornyongpan T."/>
            <person name="Mondo S.J."/>
            <person name="Barry K."/>
            <person name="Sandor L."/>
            <person name="Lee J."/>
            <person name="Lipzen A."/>
            <person name="Pangilinan J."/>
            <person name="LaButti K."/>
            <person name="Hainaut M."/>
            <person name="Henrissat B."/>
            <person name="Grigoriev I.V."/>
            <person name="Spatafora J.W."/>
            <person name="Aime M.C."/>
        </authorList>
    </citation>
    <scope>NUCLEOTIDE SEQUENCE [LARGE SCALE GENOMIC DNA]</scope>
    <source>
        <strain evidence="1 2">SA 807</strain>
    </source>
</reference>